<accession>A0A9W9YHT8</accession>
<evidence type="ECO:0000256" key="2">
    <source>
        <dbReference type="SAM" id="SignalP"/>
    </source>
</evidence>
<evidence type="ECO:0000313" key="3">
    <source>
        <dbReference type="EMBL" id="KAJ7349560.1"/>
    </source>
</evidence>
<evidence type="ECO:0000313" key="4">
    <source>
        <dbReference type="Proteomes" id="UP001163046"/>
    </source>
</evidence>
<dbReference type="Pfam" id="PF01391">
    <property type="entry name" value="Collagen"/>
    <property type="match status" value="1"/>
</dbReference>
<dbReference type="InterPro" id="IPR008160">
    <property type="entry name" value="Collagen"/>
</dbReference>
<sequence>MKVQLLIVLTLFSNLFAMANSTQKACPAVNGHPGIPGSPGLPGPYGRDGAKGDKGDKGETGLQGQKGGTQAFSNWKQCVWKKGDGRDHGLIKVEEYSTKSDKLSQVLFS</sequence>
<organism evidence="3 4">
    <name type="scientific">Desmophyllum pertusum</name>
    <dbReference type="NCBI Taxonomy" id="174260"/>
    <lineage>
        <taxon>Eukaryota</taxon>
        <taxon>Metazoa</taxon>
        <taxon>Cnidaria</taxon>
        <taxon>Anthozoa</taxon>
        <taxon>Hexacorallia</taxon>
        <taxon>Scleractinia</taxon>
        <taxon>Caryophylliina</taxon>
        <taxon>Caryophylliidae</taxon>
        <taxon>Desmophyllum</taxon>
    </lineage>
</organism>
<feature type="compositionally biased region" description="Basic and acidic residues" evidence="1">
    <location>
        <begin position="48"/>
        <end position="59"/>
    </location>
</feature>
<dbReference type="Proteomes" id="UP001163046">
    <property type="component" value="Unassembled WGS sequence"/>
</dbReference>
<gene>
    <name evidence="3" type="ORF">OS493_038567</name>
</gene>
<name>A0A9W9YHT8_9CNID</name>
<protein>
    <submittedName>
        <fullName evidence="3">Uncharacterized protein</fullName>
    </submittedName>
</protein>
<comment type="caution">
    <text evidence="3">The sequence shown here is derived from an EMBL/GenBank/DDBJ whole genome shotgun (WGS) entry which is preliminary data.</text>
</comment>
<feature type="region of interest" description="Disordered" evidence="1">
    <location>
        <begin position="26"/>
        <end position="70"/>
    </location>
</feature>
<proteinExistence type="predicted"/>
<dbReference type="AlphaFoldDB" id="A0A9W9YHT8"/>
<keyword evidence="2" id="KW-0732">Signal</keyword>
<evidence type="ECO:0000256" key="1">
    <source>
        <dbReference type="SAM" id="MobiDB-lite"/>
    </source>
</evidence>
<feature type="signal peptide" evidence="2">
    <location>
        <begin position="1"/>
        <end position="21"/>
    </location>
</feature>
<keyword evidence="4" id="KW-1185">Reference proteome</keyword>
<feature type="chain" id="PRO_5040999189" evidence="2">
    <location>
        <begin position="22"/>
        <end position="109"/>
    </location>
</feature>
<dbReference type="EMBL" id="MU827406">
    <property type="protein sequence ID" value="KAJ7349560.1"/>
    <property type="molecule type" value="Genomic_DNA"/>
</dbReference>
<reference evidence="3" key="1">
    <citation type="submission" date="2023-01" db="EMBL/GenBank/DDBJ databases">
        <title>Genome assembly of the deep-sea coral Lophelia pertusa.</title>
        <authorList>
            <person name="Herrera S."/>
            <person name="Cordes E."/>
        </authorList>
    </citation>
    <scope>NUCLEOTIDE SEQUENCE</scope>
    <source>
        <strain evidence="3">USNM1676648</strain>
        <tissue evidence="3">Polyp</tissue>
    </source>
</reference>